<dbReference type="EMBL" id="AJAQ01000014">
    <property type="protein sequence ID" value="EOH94740.1"/>
    <property type="molecule type" value="Genomic_DNA"/>
</dbReference>
<reference evidence="2 3" key="1">
    <citation type="submission" date="2013-02" db="EMBL/GenBank/DDBJ databases">
        <title>The Genome Sequence of Enterococcus pallens BAA-351.</title>
        <authorList>
            <consortium name="The Broad Institute Genome Sequencing Platform"/>
            <consortium name="The Broad Institute Genome Sequencing Center for Infectious Disease"/>
            <person name="Earl A.M."/>
            <person name="Gilmore M.S."/>
            <person name="Lebreton F."/>
            <person name="Walker B."/>
            <person name="Young S.K."/>
            <person name="Zeng Q."/>
            <person name="Gargeya S."/>
            <person name="Fitzgerald M."/>
            <person name="Haas B."/>
            <person name="Abouelleil A."/>
            <person name="Alvarado L."/>
            <person name="Arachchi H.M."/>
            <person name="Berlin A.M."/>
            <person name="Chapman S.B."/>
            <person name="Dewar J."/>
            <person name="Goldberg J."/>
            <person name="Griggs A."/>
            <person name="Gujja S."/>
            <person name="Hansen M."/>
            <person name="Howarth C."/>
            <person name="Imamovic A."/>
            <person name="Larimer J."/>
            <person name="McCowan C."/>
            <person name="Murphy C."/>
            <person name="Neiman D."/>
            <person name="Pearson M."/>
            <person name="Priest M."/>
            <person name="Roberts A."/>
            <person name="Saif S."/>
            <person name="Shea T."/>
            <person name="Sisk P."/>
            <person name="Sykes S."/>
            <person name="Wortman J."/>
            <person name="Nusbaum C."/>
            <person name="Birren B."/>
        </authorList>
    </citation>
    <scope>NUCLEOTIDE SEQUENCE [LARGE SCALE GENOMIC DNA]</scope>
    <source>
        <strain evidence="2 3">ATCC BAA-351</strain>
    </source>
</reference>
<proteinExistence type="predicted"/>
<evidence type="ECO:0000256" key="1">
    <source>
        <dbReference type="SAM" id="SignalP"/>
    </source>
</evidence>
<dbReference type="RefSeq" id="WP_010756668.1">
    <property type="nucleotide sequence ID" value="NZ_ASWD01000006.1"/>
</dbReference>
<dbReference type="HOGENOM" id="CLU_2584323_0_0_9"/>
<name>R2SHI4_9ENTE</name>
<gene>
    <name evidence="2" type="ORF">UAU_01662</name>
</gene>
<feature type="signal peptide" evidence="1">
    <location>
        <begin position="1"/>
        <end position="23"/>
    </location>
</feature>
<sequence length="80" mass="9312">MKKMVFVLIGLITLTVFPAMSEAASQSSYDDIPVVQNNQISPRAVYTYRFSYVPPQKFNGMTRVYYEYIAKDKVYIGYYM</sequence>
<feature type="chain" id="PRO_5004365496" evidence="1">
    <location>
        <begin position="24"/>
        <end position="80"/>
    </location>
</feature>
<comment type="caution">
    <text evidence="2">The sequence shown here is derived from an EMBL/GenBank/DDBJ whole genome shotgun (WGS) entry which is preliminary data.</text>
</comment>
<evidence type="ECO:0000313" key="3">
    <source>
        <dbReference type="Proteomes" id="UP000013782"/>
    </source>
</evidence>
<evidence type="ECO:0000313" key="2">
    <source>
        <dbReference type="EMBL" id="EOH94740.1"/>
    </source>
</evidence>
<dbReference type="PATRIC" id="fig|1158607.3.peg.1631"/>
<dbReference type="AlphaFoldDB" id="R2SHI4"/>
<keyword evidence="3" id="KW-1185">Reference proteome</keyword>
<protein>
    <submittedName>
        <fullName evidence="2">Uncharacterized protein</fullName>
    </submittedName>
</protein>
<accession>R2SHI4</accession>
<dbReference type="Proteomes" id="UP000013782">
    <property type="component" value="Unassembled WGS sequence"/>
</dbReference>
<keyword evidence="1" id="KW-0732">Signal</keyword>
<organism evidence="2 3">
    <name type="scientific">Enterococcus pallens ATCC BAA-351</name>
    <dbReference type="NCBI Taxonomy" id="1158607"/>
    <lineage>
        <taxon>Bacteria</taxon>
        <taxon>Bacillati</taxon>
        <taxon>Bacillota</taxon>
        <taxon>Bacilli</taxon>
        <taxon>Lactobacillales</taxon>
        <taxon>Enterococcaceae</taxon>
        <taxon>Enterococcus</taxon>
    </lineage>
</organism>
<dbReference type="OrthoDB" id="9948129at2"/>